<dbReference type="GO" id="GO:0008409">
    <property type="term" value="F:5'-3' exonuclease activity"/>
    <property type="evidence" value="ECO:0007669"/>
    <property type="project" value="InterPro"/>
</dbReference>
<gene>
    <name evidence="5" type="ORF">ISN45_At03g044700</name>
</gene>
<organism evidence="5 6">
    <name type="scientific">Arabidopsis thaliana x Arabidopsis arenosa</name>
    <dbReference type="NCBI Taxonomy" id="1240361"/>
    <lineage>
        <taxon>Eukaryota</taxon>
        <taxon>Viridiplantae</taxon>
        <taxon>Streptophyta</taxon>
        <taxon>Embryophyta</taxon>
        <taxon>Tracheophyta</taxon>
        <taxon>Spermatophyta</taxon>
        <taxon>Magnoliopsida</taxon>
        <taxon>eudicotyledons</taxon>
        <taxon>Gunneridae</taxon>
        <taxon>Pentapetalae</taxon>
        <taxon>rosids</taxon>
        <taxon>malvids</taxon>
        <taxon>Brassicales</taxon>
        <taxon>Brassicaceae</taxon>
        <taxon>Camelineae</taxon>
        <taxon>Arabidopsis</taxon>
    </lineage>
</organism>
<dbReference type="AlphaFoldDB" id="A0A8T2EXP7"/>
<proteinExistence type="predicted"/>
<dbReference type="SMART" id="SM00279">
    <property type="entry name" value="HhH2"/>
    <property type="match status" value="1"/>
</dbReference>
<protein>
    <submittedName>
        <fullName evidence="5">DNA polymerase I-like H3TH domain</fullName>
    </submittedName>
</protein>
<keyword evidence="1" id="KW-0540">Nuclease</keyword>
<evidence type="ECO:0000256" key="1">
    <source>
        <dbReference type="ARBA" id="ARBA00022722"/>
    </source>
</evidence>
<dbReference type="InterPro" id="IPR002421">
    <property type="entry name" value="5-3_exonuclease"/>
</dbReference>
<dbReference type="InterPro" id="IPR038969">
    <property type="entry name" value="FEN"/>
</dbReference>
<dbReference type="CDD" id="cd09859">
    <property type="entry name" value="PIN_53EXO"/>
    <property type="match status" value="1"/>
</dbReference>
<reference evidence="5 6" key="1">
    <citation type="submission" date="2020-12" db="EMBL/GenBank/DDBJ databases">
        <title>Concerted genomic and epigenomic changes stabilize Arabidopsis allopolyploids.</title>
        <authorList>
            <person name="Chen Z."/>
        </authorList>
    </citation>
    <scope>NUCLEOTIDE SEQUENCE [LARGE SCALE GENOMIC DNA]</scope>
    <source>
        <strain evidence="5">Allo738</strain>
        <tissue evidence="5">Leaf</tissue>
    </source>
</reference>
<comment type="caution">
    <text evidence="5">The sequence shown here is derived from an EMBL/GenBank/DDBJ whole genome shotgun (WGS) entry which is preliminary data.</text>
</comment>
<dbReference type="FunFam" id="1.10.150.20:FF:000003">
    <property type="entry name" value="DNA polymerase I"/>
    <property type="match status" value="1"/>
</dbReference>
<sequence length="448" mass="49283">MVNVFPPLRLNALLLHDSTFSDVMTLHLYHHSRFLWRNLCFPRSVGNLCNRNCSLISPSLARSAKYYCSSVAVSEFSNEAASGSILTSISEDVTPQSIKYPFKSEERVASTAASSNGRVMLIDGTSIIYRAYYKLLARLNHGHLAHADGNADWVLTIFSSLSLLIDVLKFLPSHVAVVFDHDGVPYGTTSNSSTGYRSAKGMNFRHTLYPAYKSNRPPTPDTIVQGLQYLKASIKAMSIKVIEVPGVEADDVIGTLAMRSISAGFKVRVVSPDKDFFQILSPSLRLLRLTPRGSEMASFGMEDFAKKFGNLEPAQFVDIIALAGDKSDNIPGVDGIGNVHAVELISRFGTLENLLQSVDEIKEGKIKESLIASADQAILSKKLALLRSDLPDYIVPFDTKDLTFKKPEDNGEKLSSLLIAIADYAEGFSADPVIRRAFRLWEKLEAVP</sequence>
<name>A0A8T2EXP7_9BRAS</name>
<dbReference type="CDD" id="cd09898">
    <property type="entry name" value="H3TH_53EXO"/>
    <property type="match status" value="1"/>
</dbReference>
<accession>A0A8T2EXP7</accession>
<dbReference type="GO" id="GO:0033567">
    <property type="term" value="P:DNA replication, Okazaki fragment processing"/>
    <property type="evidence" value="ECO:0007669"/>
    <property type="project" value="InterPro"/>
</dbReference>
<keyword evidence="6" id="KW-1185">Reference proteome</keyword>
<evidence type="ECO:0000259" key="4">
    <source>
        <dbReference type="SMART" id="SM00475"/>
    </source>
</evidence>
<evidence type="ECO:0000313" key="5">
    <source>
        <dbReference type="EMBL" id="KAG7628192.1"/>
    </source>
</evidence>
<dbReference type="Pfam" id="PF02739">
    <property type="entry name" value="5_3_exonuc_N"/>
    <property type="match status" value="1"/>
</dbReference>
<dbReference type="GO" id="GO:0003677">
    <property type="term" value="F:DNA binding"/>
    <property type="evidence" value="ECO:0007669"/>
    <property type="project" value="UniProtKB-KW"/>
</dbReference>
<evidence type="ECO:0000313" key="6">
    <source>
        <dbReference type="Proteomes" id="UP000694240"/>
    </source>
</evidence>
<keyword evidence="3" id="KW-0238">DNA-binding</keyword>
<keyword evidence="2" id="KW-0378">Hydrolase</keyword>
<dbReference type="InterPro" id="IPR008918">
    <property type="entry name" value="HhH2"/>
</dbReference>
<dbReference type="PANTHER" id="PTHR42646:SF2">
    <property type="entry name" value="5'-3' EXONUCLEASE FAMILY PROTEIN"/>
    <property type="match status" value="1"/>
</dbReference>
<dbReference type="FunFam" id="3.40.50.1010:FF:000028">
    <property type="entry name" value="5'-3' exonuclease family protein"/>
    <property type="match status" value="1"/>
</dbReference>
<dbReference type="InterPro" id="IPR020046">
    <property type="entry name" value="5-3_exonucl_a-hlix_arch_N"/>
</dbReference>
<evidence type="ECO:0000256" key="2">
    <source>
        <dbReference type="ARBA" id="ARBA00022801"/>
    </source>
</evidence>
<dbReference type="PANTHER" id="PTHR42646">
    <property type="entry name" value="FLAP ENDONUCLEASE XNI"/>
    <property type="match status" value="1"/>
</dbReference>
<dbReference type="Proteomes" id="UP000694240">
    <property type="component" value="Chromosome 3"/>
</dbReference>
<dbReference type="InterPro" id="IPR020045">
    <property type="entry name" value="DNA_polI_H3TH"/>
</dbReference>
<evidence type="ECO:0000256" key="3">
    <source>
        <dbReference type="ARBA" id="ARBA00023125"/>
    </source>
</evidence>
<dbReference type="GO" id="GO:0017108">
    <property type="term" value="F:5'-flap endonuclease activity"/>
    <property type="evidence" value="ECO:0007669"/>
    <property type="project" value="InterPro"/>
</dbReference>
<feature type="domain" description="5'-3' exonuclease" evidence="4">
    <location>
        <begin position="117"/>
        <end position="405"/>
    </location>
</feature>
<dbReference type="SMART" id="SM00475">
    <property type="entry name" value="53EXOc"/>
    <property type="match status" value="1"/>
</dbReference>
<dbReference type="EMBL" id="JAEFBK010000003">
    <property type="protein sequence ID" value="KAG7628192.1"/>
    <property type="molecule type" value="Genomic_DNA"/>
</dbReference>
<dbReference type="Pfam" id="PF01367">
    <property type="entry name" value="5_3_exonuc"/>
    <property type="match status" value="1"/>
</dbReference>